<evidence type="ECO:0000256" key="5">
    <source>
        <dbReference type="ARBA" id="ARBA00023239"/>
    </source>
</evidence>
<comment type="catalytic activity">
    <reaction evidence="7">
        <text>a peptidoglycan chain = a peptidoglycan chain with N-acetyl-1,6-anhydromuramyl-[peptide] at the reducing end + a peptidoglycan chain with N-acetylglucosamine at the non-reducing end.</text>
        <dbReference type="EC" id="4.2.2.29"/>
    </reaction>
</comment>
<dbReference type="AlphaFoldDB" id="A0A7C4R7R0"/>
<keyword evidence="1 7" id="KW-1003">Cell membrane</keyword>
<dbReference type="EC" id="4.2.2.29" evidence="7"/>
<reference evidence="8" key="1">
    <citation type="journal article" date="2020" name="mSystems">
        <title>Genome- and Community-Level Interaction Insights into Carbon Utilization and Element Cycling Functions of Hydrothermarchaeota in Hydrothermal Sediment.</title>
        <authorList>
            <person name="Zhou Z."/>
            <person name="Liu Y."/>
            <person name="Xu W."/>
            <person name="Pan J."/>
            <person name="Luo Z.H."/>
            <person name="Li M."/>
        </authorList>
    </citation>
    <scope>NUCLEOTIDE SEQUENCE [LARGE SCALE GENOMIC DNA]</scope>
    <source>
        <strain evidence="8">SpSt-579</strain>
    </source>
</reference>
<dbReference type="EMBL" id="DSYQ01000002">
    <property type="protein sequence ID" value="HGT70724.1"/>
    <property type="molecule type" value="Genomic_DNA"/>
</dbReference>
<dbReference type="InterPro" id="IPR003770">
    <property type="entry name" value="MLTG-like"/>
</dbReference>
<comment type="similarity">
    <text evidence="7">Belongs to the transglycosylase MltG family.</text>
</comment>
<dbReference type="PANTHER" id="PTHR30518:SF2">
    <property type="entry name" value="ENDOLYTIC MUREIN TRANSGLYCOSYLASE"/>
    <property type="match status" value="1"/>
</dbReference>
<comment type="caution">
    <text evidence="8">The sequence shown here is derived from an EMBL/GenBank/DDBJ whole genome shotgun (WGS) entry which is preliminary data.</text>
</comment>
<dbReference type="GO" id="GO:0008932">
    <property type="term" value="F:lytic endotransglycosylase activity"/>
    <property type="evidence" value="ECO:0007669"/>
    <property type="project" value="UniProtKB-UniRule"/>
</dbReference>
<keyword evidence="4 7" id="KW-0472">Membrane</keyword>
<evidence type="ECO:0000256" key="1">
    <source>
        <dbReference type="ARBA" id="ARBA00022475"/>
    </source>
</evidence>
<dbReference type="GO" id="GO:0071555">
    <property type="term" value="P:cell wall organization"/>
    <property type="evidence" value="ECO:0007669"/>
    <property type="project" value="UniProtKB-KW"/>
</dbReference>
<dbReference type="PANTHER" id="PTHR30518">
    <property type="entry name" value="ENDOLYTIC MUREIN TRANSGLYCOSYLASE"/>
    <property type="match status" value="1"/>
</dbReference>
<keyword evidence="2 7" id="KW-0812">Transmembrane</keyword>
<keyword evidence="5 7" id="KW-0456">Lyase</keyword>
<dbReference type="HAMAP" id="MF_02065">
    <property type="entry name" value="MltG"/>
    <property type="match status" value="1"/>
</dbReference>
<keyword evidence="6 7" id="KW-0961">Cell wall biogenesis/degradation</keyword>
<evidence type="ECO:0000256" key="7">
    <source>
        <dbReference type="HAMAP-Rule" id="MF_02065"/>
    </source>
</evidence>
<protein>
    <recommendedName>
        <fullName evidence="7">Endolytic murein transglycosylase</fullName>
        <ecNumber evidence="7">4.2.2.29</ecNumber>
    </recommendedName>
    <alternativeName>
        <fullName evidence="7">Peptidoglycan lytic transglycosylase</fullName>
    </alternativeName>
    <alternativeName>
        <fullName evidence="7">Peptidoglycan polymerization terminase</fullName>
    </alternativeName>
</protein>
<proteinExistence type="inferred from homology"/>
<keyword evidence="3 7" id="KW-1133">Transmembrane helix</keyword>
<organism evidence="8">
    <name type="scientific">candidate division CPR3 bacterium</name>
    <dbReference type="NCBI Taxonomy" id="2268181"/>
    <lineage>
        <taxon>Bacteria</taxon>
        <taxon>Bacteria division CPR3</taxon>
    </lineage>
</organism>
<name>A0A7C4R7R0_UNCC3</name>
<evidence type="ECO:0000256" key="4">
    <source>
        <dbReference type="ARBA" id="ARBA00023136"/>
    </source>
</evidence>
<dbReference type="Gene3D" id="3.30.160.60">
    <property type="entry name" value="Classic Zinc Finger"/>
    <property type="match status" value="1"/>
</dbReference>
<accession>A0A7C4R7R0</accession>
<feature type="site" description="Important for catalytic activity" evidence="7">
    <location>
        <position position="227"/>
    </location>
</feature>
<feature type="transmembrane region" description="Helical" evidence="7">
    <location>
        <begin position="6"/>
        <end position="25"/>
    </location>
</feature>
<dbReference type="NCBIfam" id="TIGR00247">
    <property type="entry name" value="endolytic transglycosylase MltG"/>
    <property type="match status" value="1"/>
</dbReference>
<evidence type="ECO:0000256" key="6">
    <source>
        <dbReference type="ARBA" id="ARBA00023316"/>
    </source>
</evidence>
<evidence type="ECO:0000256" key="2">
    <source>
        <dbReference type="ARBA" id="ARBA00022692"/>
    </source>
</evidence>
<gene>
    <name evidence="7 8" type="primary">mltG</name>
    <name evidence="8" type="ORF">ENT43_00505</name>
</gene>
<evidence type="ECO:0000313" key="8">
    <source>
        <dbReference type="EMBL" id="HGT70724.1"/>
    </source>
</evidence>
<sequence length="339" mass="38305">MKLNKNIFIVSIIVIIVITYSLFAWSRSSLIKKASIPYSGEDKSISFEIKLGDNLSVVSSNLEKEGLLKNASIFNNYAKKTKVDKRIKAGVYTLNTNMSPKQILDIFVSGQQSEIWITIPEGWRIDQIGNYLENQGIAGSKEFEERAKVKNFASTPFLSGLSGNTSLEGYLFPDTYRIFSESTVDDIIQVMLNGFANKVTKDMMEKANKMGFTLHQFVTLASIIEKESAHSEDIRKISSVYHNRLNQDMPFQSDATITYITRRPDARPTFDETRVDSPYNTYLNKGLPPGPVGNPGLAAMEATLNPEKTDYLFFVSKGNRAYFAKTYEEHLENIEKYLD</sequence>
<comment type="function">
    <text evidence="7">Functions as a peptidoglycan terminase that cleaves nascent peptidoglycan strands endolytically to terminate their elongation.</text>
</comment>
<dbReference type="Gene3D" id="3.30.1490.480">
    <property type="entry name" value="Endolytic murein transglycosylase"/>
    <property type="match status" value="1"/>
</dbReference>
<dbReference type="Pfam" id="PF02618">
    <property type="entry name" value="YceG"/>
    <property type="match status" value="1"/>
</dbReference>
<dbReference type="GO" id="GO:0009252">
    <property type="term" value="P:peptidoglycan biosynthetic process"/>
    <property type="evidence" value="ECO:0007669"/>
    <property type="project" value="UniProtKB-UniRule"/>
</dbReference>
<dbReference type="CDD" id="cd08010">
    <property type="entry name" value="MltG_like"/>
    <property type="match status" value="1"/>
</dbReference>
<evidence type="ECO:0000256" key="3">
    <source>
        <dbReference type="ARBA" id="ARBA00022989"/>
    </source>
</evidence>
<dbReference type="GO" id="GO:0005886">
    <property type="term" value="C:plasma membrane"/>
    <property type="evidence" value="ECO:0007669"/>
    <property type="project" value="UniProtKB-SubCell"/>
</dbReference>
<comment type="subcellular location">
    <subcellularLocation>
        <location evidence="7">Cell membrane</location>
        <topology evidence="7">Single-pass membrane protein</topology>
    </subcellularLocation>
</comment>